<dbReference type="InterPro" id="IPR043148">
    <property type="entry name" value="TagF_C"/>
</dbReference>
<dbReference type="Pfam" id="PF04464">
    <property type="entry name" value="Glyphos_transf"/>
    <property type="match status" value="1"/>
</dbReference>
<dbReference type="GO" id="GO:0016020">
    <property type="term" value="C:membrane"/>
    <property type="evidence" value="ECO:0007669"/>
    <property type="project" value="InterPro"/>
</dbReference>
<dbReference type="PANTHER" id="PTHR37316:SF3">
    <property type="entry name" value="TEICHOIC ACID GLYCEROL-PHOSPHATE TRANSFERASE"/>
    <property type="match status" value="1"/>
</dbReference>
<dbReference type="RefSeq" id="WP_106480362.1">
    <property type="nucleotide sequence ID" value="NZ_CP032819.1"/>
</dbReference>
<dbReference type="GO" id="GO:0047355">
    <property type="term" value="F:CDP-glycerol glycerophosphotransferase activity"/>
    <property type="evidence" value="ECO:0007669"/>
    <property type="project" value="InterPro"/>
</dbReference>
<accession>A0A3S9VSU2</accession>
<dbReference type="OrthoDB" id="1522454at2"/>
<dbReference type="EMBL" id="CP032819">
    <property type="protein sequence ID" value="AZS29623.1"/>
    <property type="molecule type" value="Genomic_DNA"/>
</dbReference>
<keyword evidence="1" id="KW-0808">Transferase</keyword>
<reference evidence="1 2" key="1">
    <citation type="submission" date="2018-10" db="EMBL/GenBank/DDBJ databases">
        <title>Butyricimonas faecalis sp. nov., isolated from human faeces and emended description of the genus Butyricimonas.</title>
        <authorList>
            <person name="Le Roy T."/>
            <person name="Van der Smissen P."/>
            <person name="Paquot A."/>
            <person name="Delzenne N."/>
            <person name="Muccioli G."/>
            <person name="Collet J.-F."/>
            <person name="Cani P.D."/>
        </authorList>
    </citation>
    <scope>NUCLEOTIDE SEQUENCE [LARGE SCALE GENOMIC DNA]</scope>
    <source>
        <strain evidence="1 2">H184</strain>
    </source>
</reference>
<dbReference type="KEGG" id="buy:D8S85_08740"/>
<dbReference type="SUPFAM" id="SSF53756">
    <property type="entry name" value="UDP-Glycosyltransferase/glycogen phosphorylase"/>
    <property type="match status" value="1"/>
</dbReference>
<dbReference type="PANTHER" id="PTHR37316">
    <property type="entry name" value="TEICHOIC ACID GLYCEROL-PHOSPHATE PRIMASE"/>
    <property type="match status" value="1"/>
</dbReference>
<evidence type="ECO:0000313" key="1">
    <source>
        <dbReference type="EMBL" id="AZS29623.1"/>
    </source>
</evidence>
<dbReference type="InterPro" id="IPR051612">
    <property type="entry name" value="Teichoic_Acid_Biosynth"/>
</dbReference>
<name>A0A3S9VSU2_9BACT</name>
<gene>
    <name evidence="1" type="ORF">D8S85_08740</name>
</gene>
<dbReference type="InterPro" id="IPR007554">
    <property type="entry name" value="Glycerophosphate_synth"/>
</dbReference>
<sequence length="350" mass="41662">MKIVLFCEQKYAINILQPLEIEAHKEGGHSVIWYVHAKNIPDFPLKNEVKWTNSIQDIYNFSPDAIFVPCNIVPYYLPGVKIQIFHGYAAEKKDHWVIRRYFDTYFTQGPFFTKGFKALAQKYKDFEVVETGWPRQDWIYENLHTFDSEKNDLLRKHKKNKLVLYAPTFSPSLTSLPFIKEGLEKLAREKDVLLILKFHPLTRSEWMEEYRQLAEEYENMLWVEDHNITKYQLMADVMISDTSSTVYEFLLLDKPVITYRTIAKDIYWQDIQNAEDLPDAFDLVLQDAVLAAKRKWIIDNYDPYLDGKVCHRMLDAVRDYISRHGVPQKRKLNLWRKYTSIKKFGKVKRR</sequence>
<dbReference type="Proteomes" id="UP000270673">
    <property type="component" value="Chromosome"/>
</dbReference>
<evidence type="ECO:0000313" key="2">
    <source>
        <dbReference type="Proteomes" id="UP000270673"/>
    </source>
</evidence>
<organism evidence="1 2">
    <name type="scientific">Butyricimonas faecalis</name>
    <dbReference type="NCBI Taxonomy" id="2093856"/>
    <lineage>
        <taxon>Bacteria</taxon>
        <taxon>Pseudomonadati</taxon>
        <taxon>Bacteroidota</taxon>
        <taxon>Bacteroidia</taxon>
        <taxon>Bacteroidales</taxon>
        <taxon>Odoribacteraceae</taxon>
        <taxon>Butyricimonas</taxon>
    </lineage>
</organism>
<protein>
    <submittedName>
        <fullName evidence="1">CDP-glycerol glycerophosphotransferase</fullName>
    </submittedName>
</protein>
<keyword evidence="2" id="KW-1185">Reference proteome</keyword>
<proteinExistence type="predicted"/>
<dbReference type="AlphaFoldDB" id="A0A3S9VSU2"/>
<dbReference type="Gene3D" id="3.40.50.12580">
    <property type="match status" value="1"/>
</dbReference>